<comment type="caution">
    <text evidence="2">The sequence shown here is derived from an EMBL/GenBank/DDBJ whole genome shotgun (WGS) entry which is preliminary data.</text>
</comment>
<protein>
    <submittedName>
        <fullName evidence="2">Uncharacterized protein</fullName>
    </submittedName>
</protein>
<evidence type="ECO:0000313" key="2">
    <source>
        <dbReference type="EMBL" id="KKN36694.1"/>
    </source>
</evidence>
<reference evidence="2" key="1">
    <citation type="journal article" date="2015" name="Nature">
        <title>Complex archaea that bridge the gap between prokaryotes and eukaryotes.</title>
        <authorList>
            <person name="Spang A."/>
            <person name="Saw J.H."/>
            <person name="Jorgensen S.L."/>
            <person name="Zaremba-Niedzwiedzka K."/>
            <person name="Martijn J."/>
            <person name="Lind A.E."/>
            <person name="van Eijk R."/>
            <person name="Schleper C."/>
            <person name="Guy L."/>
            <person name="Ettema T.J."/>
        </authorList>
    </citation>
    <scope>NUCLEOTIDE SEQUENCE</scope>
</reference>
<name>A0A0F9Q2H2_9ZZZZ</name>
<gene>
    <name evidence="2" type="ORF">LCGC14_0770820</name>
</gene>
<feature type="region of interest" description="Disordered" evidence="1">
    <location>
        <begin position="1"/>
        <end position="21"/>
    </location>
</feature>
<sequence length="21" mass="2467">MTKQTHTDNPHDLLELGKKYP</sequence>
<dbReference type="EMBL" id="LAZR01001948">
    <property type="protein sequence ID" value="KKN36694.1"/>
    <property type="molecule type" value="Genomic_DNA"/>
</dbReference>
<accession>A0A0F9Q2H2</accession>
<evidence type="ECO:0000256" key="1">
    <source>
        <dbReference type="SAM" id="MobiDB-lite"/>
    </source>
</evidence>
<organism evidence="2">
    <name type="scientific">marine sediment metagenome</name>
    <dbReference type="NCBI Taxonomy" id="412755"/>
    <lineage>
        <taxon>unclassified sequences</taxon>
        <taxon>metagenomes</taxon>
        <taxon>ecological metagenomes</taxon>
    </lineage>
</organism>
<feature type="non-terminal residue" evidence="2">
    <location>
        <position position="21"/>
    </location>
</feature>
<proteinExistence type="predicted"/>
<dbReference type="AlphaFoldDB" id="A0A0F9Q2H2"/>